<dbReference type="EMBL" id="LLZJ01000377">
    <property type="protein sequence ID" value="KUL48427.1"/>
    <property type="molecule type" value="Genomic_DNA"/>
</dbReference>
<gene>
    <name evidence="7" type="ORF">ADL28_29760</name>
</gene>
<evidence type="ECO:0000256" key="3">
    <source>
        <dbReference type="ARBA" id="ARBA00023082"/>
    </source>
</evidence>
<keyword evidence="2" id="KW-0805">Transcription regulation</keyword>
<comment type="caution">
    <text evidence="7">The sequence shown here is derived from an EMBL/GenBank/DDBJ whole genome shotgun (WGS) entry which is preliminary data.</text>
</comment>
<dbReference type="NCBIfam" id="TIGR02937">
    <property type="entry name" value="sigma70-ECF"/>
    <property type="match status" value="1"/>
</dbReference>
<protein>
    <recommendedName>
        <fullName evidence="6">RNA polymerase sigma factor 70 region 4 type 2 domain-containing protein</fullName>
    </recommendedName>
</protein>
<dbReference type="GO" id="GO:0016987">
    <property type="term" value="F:sigma factor activity"/>
    <property type="evidence" value="ECO:0007669"/>
    <property type="project" value="UniProtKB-KW"/>
</dbReference>
<accession>A0A0X3VV37</accession>
<evidence type="ECO:0000256" key="5">
    <source>
        <dbReference type="ARBA" id="ARBA00023163"/>
    </source>
</evidence>
<dbReference type="InterPro" id="IPR014284">
    <property type="entry name" value="RNA_pol_sigma-70_dom"/>
</dbReference>
<dbReference type="SUPFAM" id="SSF88659">
    <property type="entry name" value="Sigma3 and sigma4 domains of RNA polymerase sigma factors"/>
    <property type="match status" value="1"/>
</dbReference>
<dbReference type="InterPro" id="IPR036388">
    <property type="entry name" value="WH-like_DNA-bd_sf"/>
</dbReference>
<proteinExistence type="inferred from homology"/>
<dbReference type="Gene3D" id="1.10.10.10">
    <property type="entry name" value="Winged helix-like DNA-binding domain superfamily/Winged helix DNA-binding domain"/>
    <property type="match status" value="1"/>
</dbReference>
<dbReference type="Pfam" id="PF08281">
    <property type="entry name" value="Sigma70_r4_2"/>
    <property type="match status" value="1"/>
</dbReference>
<dbReference type="GO" id="GO:0003677">
    <property type="term" value="F:DNA binding"/>
    <property type="evidence" value="ECO:0007669"/>
    <property type="project" value="UniProtKB-KW"/>
</dbReference>
<name>A0A0X3VV37_STRVO</name>
<reference evidence="8" key="1">
    <citation type="submission" date="2015-10" db="EMBL/GenBank/DDBJ databases">
        <authorList>
            <person name="Ju K.-S."/>
            <person name="Doroghazi J.R."/>
            <person name="Metcalf W.W."/>
        </authorList>
    </citation>
    <scope>NUCLEOTIDE SEQUENCE [LARGE SCALE GENOMIC DNA]</scope>
    <source>
        <strain evidence="8">NRRL F-8817</strain>
    </source>
</reference>
<dbReference type="PANTHER" id="PTHR43133">
    <property type="entry name" value="RNA POLYMERASE ECF-TYPE SIGMA FACTO"/>
    <property type="match status" value="1"/>
</dbReference>
<dbReference type="SUPFAM" id="SSF88946">
    <property type="entry name" value="Sigma2 domain of RNA polymerase sigma factors"/>
    <property type="match status" value="1"/>
</dbReference>
<evidence type="ECO:0000256" key="1">
    <source>
        <dbReference type="ARBA" id="ARBA00010641"/>
    </source>
</evidence>
<dbReference type="RefSeq" id="WP_059146860.1">
    <property type="nucleotide sequence ID" value="NZ_LLZJ01000377.1"/>
</dbReference>
<keyword evidence="5" id="KW-0804">Transcription</keyword>
<keyword evidence="4" id="KW-0238">DNA-binding</keyword>
<evidence type="ECO:0000313" key="7">
    <source>
        <dbReference type="EMBL" id="KUL48427.1"/>
    </source>
</evidence>
<evidence type="ECO:0000256" key="2">
    <source>
        <dbReference type="ARBA" id="ARBA00023015"/>
    </source>
</evidence>
<evidence type="ECO:0000313" key="8">
    <source>
        <dbReference type="Proteomes" id="UP000053413"/>
    </source>
</evidence>
<feature type="domain" description="RNA polymerase sigma factor 70 region 4 type 2" evidence="6">
    <location>
        <begin position="131"/>
        <end position="178"/>
    </location>
</feature>
<dbReference type="InterPro" id="IPR013325">
    <property type="entry name" value="RNA_pol_sigma_r2"/>
</dbReference>
<sequence>MNDQHTSQSKPALMVPLPQLPKAFWAFHDQYYRAYRRYAHVHLGDPHAAGELVHQVLMHLAMNWAHLMEEANPAASAWALLKESVAGELRIQGRKPAVPETAMLQLVVRAVLESSRQEFEVIESALGLYPAIARLPERQFDVMVLRYVLGSSTDTVARIMGVTEATVRSHCHFARRKIARELGIAFATDCDDEE</sequence>
<evidence type="ECO:0000256" key="4">
    <source>
        <dbReference type="ARBA" id="ARBA00023125"/>
    </source>
</evidence>
<dbReference type="CDD" id="cd06171">
    <property type="entry name" value="Sigma70_r4"/>
    <property type="match status" value="1"/>
</dbReference>
<dbReference type="Proteomes" id="UP000053413">
    <property type="component" value="Unassembled WGS sequence"/>
</dbReference>
<dbReference type="AlphaFoldDB" id="A0A0X3VV37"/>
<evidence type="ECO:0000259" key="6">
    <source>
        <dbReference type="Pfam" id="PF08281"/>
    </source>
</evidence>
<dbReference type="PANTHER" id="PTHR43133:SF8">
    <property type="entry name" value="RNA POLYMERASE SIGMA FACTOR HI_1459-RELATED"/>
    <property type="match status" value="1"/>
</dbReference>
<dbReference type="Gene3D" id="1.10.1740.10">
    <property type="match status" value="1"/>
</dbReference>
<dbReference type="InterPro" id="IPR013324">
    <property type="entry name" value="RNA_pol_sigma_r3/r4-like"/>
</dbReference>
<keyword evidence="3" id="KW-0731">Sigma factor</keyword>
<dbReference type="InterPro" id="IPR039425">
    <property type="entry name" value="RNA_pol_sigma-70-like"/>
</dbReference>
<dbReference type="InterPro" id="IPR013249">
    <property type="entry name" value="RNA_pol_sigma70_r4_t2"/>
</dbReference>
<dbReference type="GO" id="GO:0006352">
    <property type="term" value="P:DNA-templated transcription initiation"/>
    <property type="evidence" value="ECO:0007669"/>
    <property type="project" value="InterPro"/>
</dbReference>
<organism evidence="7 8">
    <name type="scientific">Streptomyces violaceusniger</name>
    <dbReference type="NCBI Taxonomy" id="68280"/>
    <lineage>
        <taxon>Bacteria</taxon>
        <taxon>Bacillati</taxon>
        <taxon>Actinomycetota</taxon>
        <taxon>Actinomycetes</taxon>
        <taxon>Kitasatosporales</taxon>
        <taxon>Streptomycetaceae</taxon>
        <taxon>Streptomyces</taxon>
        <taxon>Streptomyces violaceusniger group</taxon>
    </lineage>
</organism>
<comment type="similarity">
    <text evidence="1">Belongs to the sigma-70 factor family. ECF subfamily.</text>
</comment>